<name>S0EXB2_CHTCT</name>
<dbReference type="AlphaFoldDB" id="S0EXB2"/>
<dbReference type="Proteomes" id="UP000014227">
    <property type="component" value="Chromosome I"/>
</dbReference>
<dbReference type="RefSeq" id="WP_016483621.1">
    <property type="nucleotide sequence ID" value="NC_021487.1"/>
</dbReference>
<proteinExistence type="predicted"/>
<evidence type="ECO:0000313" key="1">
    <source>
        <dbReference type="EMBL" id="CCW36102.1"/>
    </source>
</evidence>
<dbReference type="STRING" id="454171.CP488_01800"/>
<dbReference type="PANTHER" id="PTHR30093">
    <property type="entry name" value="GENERAL SECRETION PATHWAY PROTEIN G"/>
    <property type="match status" value="1"/>
</dbReference>
<evidence type="ECO:0000313" key="2">
    <source>
        <dbReference type="Proteomes" id="UP000014227"/>
    </source>
</evidence>
<reference evidence="2" key="1">
    <citation type="submission" date="2013-03" db="EMBL/GenBank/DDBJ databases">
        <title>Genome sequence of Chthonomonas calidirosea, the first sequenced genome from the Armatimonadetes phylum (formally candidate division OP10).</title>
        <authorList>
            <person name="Lee K.C.Y."/>
            <person name="Morgan X.C."/>
            <person name="Dunfield P.F."/>
            <person name="Tamas I."/>
            <person name="Houghton K.M."/>
            <person name="Vyssotski M."/>
            <person name="Ryan J.L.J."/>
            <person name="Lagutin K."/>
            <person name="McDonald I.R."/>
            <person name="Stott M.B."/>
        </authorList>
    </citation>
    <scope>NUCLEOTIDE SEQUENCE [LARGE SCALE GENOMIC DNA]</scope>
    <source>
        <strain evidence="2">DSM 23976 / ICMP 18418 / T49</strain>
    </source>
</reference>
<dbReference type="eggNOG" id="COG2165">
    <property type="taxonomic scope" value="Bacteria"/>
</dbReference>
<gene>
    <name evidence="1" type="ORF">CCALI_02295</name>
</gene>
<sequence>MKRAGFTLIELLVVIAILSILAALLLPVFARARKAALTSQCLSNLHQQGVAIALYQHDYDGYYPYAIDNFTRQFALTAPPDQLDSPYIPYLLKMGDYVALLYPYLKSHEVFHCPAEYHLPGTGPIWQMYRVYGCSYEYYGQWPALFHQTEQYYHDPAEAIIVSDIQPWHGSYGIPPSLYIRSNVLFADFHVKTVSDDYLYTHIPLYAFLP</sequence>
<dbReference type="InParanoid" id="S0EXB2"/>
<keyword evidence="2" id="KW-1185">Reference proteome</keyword>
<dbReference type="EMBL" id="HF951689">
    <property type="protein sequence ID" value="CCW36102.1"/>
    <property type="molecule type" value="Genomic_DNA"/>
</dbReference>
<dbReference type="SUPFAM" id="SSF54523">
    <property type="entry name" value="Pili subunits"/>
    <property type="match status" value="1"/>
</dbReference>
<dbReference type="NCBIfam" id="TIGR02532">
    <property type="entry name" value="IV_pilin_GFxxxE"/>
    <property type="match status" value="1"/>
</dbReference>
<dbReference type="KEGG" id="ccz:CCALI_02295"/>
<dbReference type="PROSITE" id="PS00409">
    <property type="entry name" value="PROKAR_NTER_METHYL"/>
    <property type="match status" value="1"/>
</dbReference>
<dbReference type="Pfam" id="PF07963">
    <property type="entry name" value="N_methyl"/>
    <property type="match status" value="1"/>
</dbReference>
<organism evidence="1 2">
    <name type="scientific">Chthonomonas calidirosea (strain DSM 23976 / ICMP 18418 / T49)</name>
    <dbReference type="NCBI Taxonomy" id="1303518"/>
    <lineage>
        <taxon>Bacteria</taxon>
        <taxon>Bacillati</taxon>
        <taxon>Armatimonadota</taxon>
        <taxon>Chthonomonadia</taxon>
        <taxon>Chthonomonadales</taxon>
        <taxon>Chthonomonadaceae</taxon>
        <taxon>Chthonomonas</taxon>
    </lineage>
</organism>
<dbReference type="PATRIC" id="fig|1303518.3.peg.2386"/>
<dbReference type="Gene3D" id="3.30.700.10">
    <property type="entry name" value="Glycoprotein, Type 4 Pilin"/>
    <property type="match status" value="1"/>
</dbReference>
<dbReference type="InterPro" id="IPR012902">
    <property type="entry name" value="N_methyl_site"/>
</dbReference>
<accession>S0EXB2</accession>
<dbReference type="HOGENOM" id="CLU_041661_3_2_0"/>
<dbReference type="OrthoDB" id="9800140at2"/>
<dbReference type="InterPro" id="IPR045584">
    <property type="entry name" value="Pilin-like"/>
</dbReference>
<protein>
    <submittedName>
        <fullName evidence="1">Prepilin-type N-terminal cleavage/methylation domain</fullName>
    </submittedName>
</protein>